<dbReference type="CDD" id="cd07106">
    <property type="entry name" value="ALDH_AldA-AAD23400"/>
    <property type="match status" value="1"/>
</dbReference>
<evidence type="ECO:0000313" key="7">
    <source>
        <dbReference type="Proteomes" id="UP000026714"/>
    </source>
</evidence>
<dbReference type="InterPro" id="IPR029510">
    <property type="entry name" value="Ald_DH_CS_GLU"/>
</dbReference>
<accession>A0A059KKJ4</accession>
<dbReference type="InterPro" id="IPR016160">
    <property type="entry name" value="Ald_DH_CS_CYS"/>
</dbReference>
<feature type="active site" evidence="3">
    <location>
        <position position="262"/>
    </location>
</feature>
<dbReference type="FunFam" id="3.40.605.10:FF:000007">
    <property type="entry name" value="NAD/NADP-dependent betaine aldehyde dehydrogenase"/>
    <property type="match status" value="1"/>
</dbReference>
<dbReference type="Gene3D" id="3.40.309.10">
    <property type="entry name" value="Aldehyde Dehydrogenase, Chain A, domain 2"/>
    <property type="match status" value="1"/>
</dbReference>
<dbReference type="InterPro" id="IPR016161">
    <property type="entry name" value="Ald_DH/histidinol_DH"/>
</dbReference>
<reference evidence="6 7" key="1">
    <citation type="journal article" date="2014" name="FEMS Microbiol. Ecol.">
        <title>Sphaerotilus natans encrusted with nanoball-shaped Fe(III) oxide minerals formed by nitrate-reducing mixotrophic Fe(II) oxidation.</title>
        <authorList>
            <person name="Park S."/>
            <person name="Kim D.H."/>
            <person name="Lee J.H."/>
            <person name="Hur H.G."/>
        </authorList>
    </citation>
    <scope>NUCLEOTIDE SEQUENCE [LARGE SCALE GENOMIC DNA]</scope>
    <source>
        <strain evidence="6 7">DSM 6575</strain>
    </source>
</reference>
<evidence type="ECO:0000256" key="3">
    <source>
        <dbReference type="PROSITE-ProRule" id="PRU10007"/>
    </source>
</evidence>
<keyword evidence="2 4" id="KW-0560">Oxidoreductase</keyword>
<organism evidence="6 7">
    <name type="scientific">Sphaerotilus natans subsp. natans DSM 6575</name>
    <dbReference type="NCBI Taxonomy" id="1286631"/>
    <lineage>
        <taxon>Bacteria</taxon>
        <taxon>Pseudomonadati</taxon>
        <taxon>Pseudomonadota</taxon>
        <taxon>Betaproteobacteria</taxon>
        <taxon>Burkholderiales</taxon>
        <taxon>Sphaerotilaceae</taxon>
        <taxon>Sphaerotilus</taxon>
    </lineage>
</organism>
<dbReference type="PROSITE" id="PS00070">
    <property type="entry name" value="ALDEHYDE_DEHYDR_CYS"/>
    <property type="match status" value="1"/>
</dbReference>
<evidence type="ECO:0000256" key="2">
    <source>
        <dbReference type="ARBA" id="ARBA00023002"/>
    </source>
</evidence>
<dbReference type="InterPro" id="IPR016163">
    <property type="entry name" value="Ald_DH_C"/>
</dbReference>
<dbReference type="InterPro" id="IPR044086">
    <property type="entry name" value="LUC3-like"/>
</dbReference>
<dbReference type="EMBL" id="AZRA01000062">
    <property type="protein sequence ID" value="KDB51971.1"/>
    <property type="molecule type" value="Genomic_DNA"/>
</dbReference>
<dbReference type="Proteomes" id="UP000026714">
    <property type="component" value="Unassembled WGS sequence"/>
</dbReference>
<evidence type="ECO:0000256" key="1">
    <source>
        <dbReference type="ARBA" id="ARBA00009986"/>
    </source>
</evidence>
<evidence type="ECO:0000313" key="6">
    <source>
        <dbReference type="EMBL" id="KDB51971.1"/>
    </source>
</evidence>
<dbReference type="GO" id="GO:0016620">
    <property type="term" value="F:oxidoreductase activity, acting on the aldehyde or oxo group of donors, NAD or NADP as acceptor"/>
    <property type="evidence" value="ECO:0007669"/>
    <property type="project" value="InterPro"/>
</dbReference>
<dbReference type="Pfam" id="PF00171">
    <property type="entry name" value="Aldedh"/>
    <property type="match status" value="1"/>
</dbReference>
<dbReference type="PROSITE" id="PS00687">
    <property type="entry name" value="ALDEHYDE_DEHYDR_GLU"/>
    <property type="match status" value="1"/>
</dbReference>
<protein>
    <submittedName>
        <fullName evidence="6">NAD-dependent aldehyde dehydrogenase</fullName>
    </submittedName>
</protein>
<dbReference type="PANTHER" id="PTHR11699">
    <property type="entry name" value="ALDEHYDE DEHYDROGENASE-RELATED"/>
    <property type="match status" value="1"/>
</dbReference>
<dbReference type="eggNOG" id="COG1012">
    <property type="taxonomic scope" value="Bacteria"/>
</dbReference>
<dbReference type="InterPro" id="IPR016162">
    <property type="entry name" value="Ald_DH_N"/>
</dbReference>
<dbReference type="PATRIC" id="fig|1286631.3.peg.2396"/>
<gene>
    <name evidence="6" type="ORF">X805_24490</name>
</gene>
<dbReference type="RefSeq" id="WP_081838127.1">
    <property type="nucleotide sequence ID" value="NZ_AZRA01000062.1"/>
</dbReference>
<dbReference type="InterPro" id="IPR015590">
    <property type="entry name" value="Aldehyde_DH_dom"/>
</dbReference>
<keyword evidence="7" id="KW-1185">Reference proteome</keyword>
<comment type="caution">
    <text evidence="6">The sequence shown here is derived from an EMBL/GenBank/DDBJ whole genome shotgun (WGS) entry which is preliminary data.</text>
</comment>
<name>A0A059KKJ4_9BURK</name>
<dbReference type="AlphaFoldDB" id="A0A059KKJ4"/>
<evidence type="ECO:0000256" key="4">
    <source>
        <dbReference type="RuleBase" id="RU003345"/>
    </source>
</evidence>
<dbReference type="SUPFAM" id="SSF53720">
    <property type="entry name" value="ALDH-like"/>
    <property type="match status" value="1"/>
</dbReference>
<comment type="similarity">
    <text evidence="1 4">Belongs to the aldehyde dehydrogenase family.</text>
</comment>
<dbReference type="Gene3D" id="3.40.605.10">
    <property type="entry name" value="Aldehyde Dehydrogenase, Chain A, domain 1"/>
    <property type="match status" value="1"/>
</dbReference>
<proteinExistence type="inferred from homology"/>
<evidence type="ECO:0000259" key="5">
    <source>
        <dbReference type="Pfam" id="PF00171"/>
    </source>
</evidence>
<dbReference type="STRING" id="34103.SAMN05421778_10661"/>
<sequence length="491" mass="51761">MSTPPLTRPPRQIAPTLANLVAGQPVHSPETFASISPSTGEVLAQVPVSTPEQIDAAVAAARAAQPAWAALPDAERAAVLNRVADLLKEHAALLADWIAREQGKPLGGVGPDQVPGARFEVWACEGWTRATAALSLGTEVVFEDETRRDELQRLPHGVIAAIAPWNWPLMIAIWQIVPALRTGNTVVIKPSEYTPAGTLEMVRLISAALPPGVLNTVSGAGPVGARLAAHPQVDKVLFTGSGPTGERIAAQAATRLMPVTLELGGNDAAIVLPDADPDTIAPGLFWGAFLNMGQTCACIKRLYVPDSLHDALVERLRALAEALPMGDPLAEGTAMGPVQNRMQLDKIGRLLRLAREAGATVVCGGEPQPGPGLFHPLTIVTGLKDGDALVDEEQFGPVLPVIRYRDGDLDGVVASANRLDLGLGASVWGRDAATLRAVAERLEAGTVWINQHGRVHPMVPFGGHKRSGSGVEFGLEGLRSLTRTRVISLCK</sequence>
<feature type="domain" description="Aldehyde dehydrogenase" evidence="5">
    <location>
        <begin position="30"/>
        <end position="486"/>
    </location>
</feature>